<evidence type="ECO:0000313" key="2">
    <source>
        <dbReference type="Proteomes" id="UP001285441"/>
    </source>
</evidence>
<organism evidence="1 2">
    <name type="scientific">Podospora didyma</name>
    <dbReference type="NCBI Taxonomy" id="330526"/>
    <lineage>
        <taxon>Eukaryota</taxon>
        <taxon>Fungi</taxon>
        <taxon>Dikarya</taxon>
        <taxon>Ascomycota</taxon>
        <taxon>Pezizomycotina</taxon>
        <taxon>Sordariomycetes</taxon>
        <taxon>Sordariomycetidae</taxon>
        <taxon>Sordariales</taxon>
        <taxon>Podosporaceae</taxon>
        <taxon>Podospora</taxon>
    </lineage>
</organism>
<proteinExistence type="predicted"/>
<accession>A0AAE0P3V1</accession>
<dbReference type="AlphaFoldDB" id="A0AAE0P3V1"/>
<sequence length="160" mass="18048">MHTWLTLVNQPPRAHQVDDTQITLKFKHGLHTICIIAGLDWDFSHLNSELLSILQDRYPEGLSARDDELGAITTTPVPGPGDEATVKLVYGIPKNKSPDDLKPTSSEDWVELQYQDTDKIKDHRKLKDMSDVAFLLLDADDDGENVEWIVNTPTLDNEET</sequence>
<dbReference type="EMBL" id="JAULSW010000001">
    <property type="protein sequence ID" value="KAK3392861.1"/>
    <property type="molecule type" value="Genomic_DNA"/>
</dbReference>
<reference evidence="1" key="2">
    <citation type="submission" date="2023-06" db="EMBL/GenBank/DDBJ databases">
        <authorList>
            <consortium name="Lawrence Berkeley National Laboratory"/>
            <person name="Haridas S."/>
            <person name="Hensen N."/>
            <person name="Bonometti L."/>
            <person name="Westerberg I."/>
            <person name="Brannstrom I.O."/>
            <person name="Guillou S."/>
            <person name="Cros-Aarteil S."/>
            <person name="Calhoun S."/>
            <person name="Kuo A."/>
            <person name="Mondo S."/>
            <person name="Pangilinan J."/>
            <person name="Riley R."/>
            <person name="LaButti K."/>
            <person name="Andreopoulos B."/>
            <person name="Lipzen A."/>
            <person name="Chen C."/>
            <person name="Yanf M."/>
            <person name="Daum C."/>
            <person name="Ng V."/>
            <person name="Clum A."/>
            <person name="Steindorff A."/>
            <person name="Ohm R."/>
            <person name="Martin F."/>
            <person name="Silar P."/>
            <person name="Natvig D."/>
            <person name="Lalanne C."/>
            <person name="Gautier V."/>
            <person name="Ament-velasquez S.L."/>
            <person name="Kruys A."/>
            <person name="Hutchinson M.I."/>
            <person name="Powell A.J."/>
            <person name="Barry K."/>
            <person name="Miller A.N."/>
            <person name="Grigoriev I.V."/>
            <person name="Debuchy R."/>
            <person name="Gladieux P."/>
            <person name="Thoren M.H."/>
            <person name="Johannesson H."/>
        </authorList>
    </citation>
    <scope>NUCLEOTIDE SEQUENCE</scope>
    <source>
        <strain evidence="1">CBS 232.78</strain>
    </source>
</reference>
<evidence type="ECO:0000313" key="1">
    <source>
        <dbReference type="EMBL" id="KAK3392861.1"/>
    </source>
</evidence>
<comment type="caution">
    <text evidence="1">The sequence shown here is derived from an EMBL/GenBank/DDBJ whole genome shotgun (WGS) entry which is preliminary data.</text>
</comment>
<keyword evidence="2" id="KW-1185">Reference proteome</keyword>
<protein>
    <submittedName>
        <fullName evidence="1">Uncharacterized protein</fullName>
    </submittedName>
</protein>
<gene>
    <name evidence="1" type="ORF">B0H63DRAFT_443159</name>
</gene>
<dbReference type="Proteomes" id="UP001285441">
    <property type="component" value="Unassembled WGS sequence"/>
</dbReference>
<reference evidence="1" key="1">
    <citation type="journal article" date="2023" name="Mol. Phylogenet. Evol.">
        <title>Genome-scale phylogeny and comparative genomics of the fungal order Sordariales.</title>
        <authorList>
            <person name="Hensen N."/>
            <person name="Bonometti L."/>
            <person name="Westerberg I."/>
            <person name="Brannstrom I.O."/>
            <person name="Guillou S."/>
            <person name="Cros-Aarteil S."/>
            <person name="Calhoun S."/>
            <person name="Haridas S."/>
            <person name="Kuo A."/>
            <person name="Mondo S."/>
            <person name="Pangilinan J."/>
            <person name="Riley R."/>
            <person name="LaButti K."/>
            <person name="Andreopoulos B."/>
            <person name="Lipzen A."/>
            <person name="Chen C."/>
            <person name="Yan M."/>
            <person name="Daum C."/>
            <person name="Ng V."/>
            <person name="Clum A."/>
            <person name="Steindorff A."/>
            <person name="Ohm R.A."/>
            <person name="Martin F."/>
            <person name="Silar P."/>
            <person name="Natvig D.O."/>
            <person name="Lalanne C."/>
            <person name="Gautier V."/>
            <person name="Ament-Velasquez S.L."/>
            <person name="Kruys A."/>
            <person name="Hutchinson M.I."/>
            <person name="Powell A.J."/>
            <person name="Barry K."/>
            <person name="Miller A.N."/>
            <person name="Grigoriev I.V."/>
            <person name="Debuchy R."/>
            <person name="Gladieux P."/>
            <person name="Hiltunen Thoren M."/>
            <person name="Johannesson H."/>
        </authorList>
    </citation>
    <scope>NUCLEOTIDE SEQUENCE</scope>
    <source>
        <strain evidence="1">CBS 232.78</strain>
    </source>
</reference>
<name>A0AAE0P3V1_9PEZI</name>